<dbReference type="Pfam" id="PF00535">
    <property type="entry name" value="Glycos_transf_2"/>
    <property type="match status" value="1"/>
</dbReference>
<dbReference type="PANTHER" id="PTHR43685">
    <property type="entry name" value="GLYCOSYLTRANSFERASE"/>
    <property type="match status" value="1"/>
</dbReference>
<evidence type="ECO:0000313" key="2">
    <source>
        <dbReference type="EMBL" id="NJX16909.1"/>
    </source>
</evidence>
<dbReference type="InterPro" id="IPR001173">
    <property type="entry name" value="Glyco_trans_2-like"/>
</dbReference>
<dbReference type="RefSeq" id="WP_167919914.1">
    <property type="nucleotide sequence ID" value="NZ_JAAVJS010000066.1"/>
</dbReference>
<evidence type="ECO:0000313" key="3">
    <source>
        <dbReference type="Proteomes" id="UP000760545"/>
    </source>
</evidence>
<feature type="domain" description="Glycosyltransferase 2-like" evidence="1">
    <location>
        <begin position="1"/>
        <end position="115"/>
    </location>
</feature>
<dbReference type="Gene3D" id="3.90.550.10">
    <property type="entry name" value="Spore Coat Polysaccharide Biosynthesis Protein SpsA, Chain A"/>
    <property type="match status" value="1"/>
</dbReference>
<sequence length="230" mass="26339">ISSVNEQCYSHIEWIVVDGASKDNTVKLIRAGFKRNLIIISEKDKGIYDALNKGIKHATGDIIGFLHSDDLFASGDILKEVADSLQQNDVDGVYGDLQYVAKEETSKVIRYWKSQKFTPLLLMRGWMPAHPTLFLKREVYTKHGLFNLDYKIAADYDLMLRIFSDSSLKFHYLPQVITKMRVGGASNRSLRNIQRKSLEDYKALKANDIKYPLKVLAYKNLSKLNQFVTK</sequence>
<accession>A0ABX1DGQ5</accession>
<dbReference type="InterPro" id="IPR050834">
    <property type="entry name" value="Glycosyltransf_2"/>
</dbReference>
<dbReference type="Proteomes" id="UP000760545">
    <property type="component" value="Unassembled WGS sequence"/>
</dbReference>
<evidence type="ECO:0000259" key="1">
    <source>
        <dbReference type="Pfam" id="PF00535"/>
    </source>
</evidence>
<keyword evidence="3" id="KW-1185">Reference proteome</keyword>
<protein>
    <submittedName>
        <fullName evidence="2">Glycosyltransferase</fullName>
    </submittedName>
</protein>
<dbReference type="PANTHER" id="PTHR43685:SF2">
    <property type="entry name" value="GLYCOSYLTRANSFERASE 2-LIKE DOMAIN-CONTAINING PROTEIN"/>
    <property type="match status" value="1"/>
</dbReference>
<comment type="caution">
    <text evidence="2">The sequence shown here is derived from an EMBL/GenBank/DDBJ whole genome shotgun (WGS) entry which is preliminary data.</text>
</comment>
<name>A0ABX1DGQ5_9FLAO</name>
<reference evidence="2 3" key="1">
    <citation type="submission" date="2020-03" db="EMBL/GenBank/DDBJ databases">
        <title>Tamlana sp. nov, isolated from XXX.</title>
        <authorList>
            <person name="Cao W.R."/>
        </authorList>
    </citation>
    <scope>NUCLEOTIDE SEQUENCE [LARGE SCALE GENOMIC DNA]</scope>
    <source>
        <strain evidence="2 3">HST1-43</strain>
    </source>
</reference>
<dbReference type="EMBL" id="JAAVJS010000066">
    <property type="protein sequence ID" value="NJX16909.1"/>
    <property type="molecule type" value="Genomic_DNA"/>
</dbReference>
<dbReference type="CDD" id="cd06433">
    <property type="entry name" value="GT_2_WfgS_like"/>
    <property type="match status" value="1"/>
</dbReference>
<proteinExistence type="predicted"/>
<organism evidence="2 3">
    <name type="scientific">Tamlana crocina</name>
    <dbReference type="NCBI Taxonomy" id="393006"/>
    <lineage>
        <taxon>Bacteria</taxon>
        <taxon>Pseudomonadati</taxon>
        <taxon>Bacteroidota</taxon>
        <taxon>Flavobacteriia</taxon>
        <taxon>Flavobacteriales</taxon>
        <taxon>Flavobacteriaceae</taxon>
        <taxon>Tamlana</taxon>
    </lineage>
</organism>
<gene>
    <name evidence="2" type="ORF">HC176_15640</name>
</gene>
<feature type="non-terminal residue" evidence="2">
    <location>
        <position position="1"/>
    </location>
</feature>
<dbReference type="InterPro" id="IPR029044">
    <property type="entry name" value="Nucleotide-diphossugar_trans"/>
</dbReference>
<dbReference type="SUPFAM" id="SSF53448">
    <property type="entry name" value="Nucleotide-diphospho-sugar transferases"/>
    <property type="match status" value="1"/>
</dbReference>